<evidence type="ECO:0000313" key="4">
    <source>
        <dbReference type="Proteomes" id="UP000673552"/>
    </source>
</evidence>
<name>A0A836GHX7_9TRYP</name>
<comment type="caution">
    <text evidence="3">The sequence shown here is derived from an EMBL/GenBank/DDBJ whole genome shotgun (WGS) entry which is preliminary data.</text>
</comment>
<keyword evidence="2" id="KW-0472">Membrane</keyword>
<evidence type="ECO:0000256" key="2">
    <source>
        <dbReference type="SAM" id="Phobius"/>
    </source>
</evidence>
<dbReference type="KEGG" id="lmat:92510552"/>
<dbReference type="RefSeq" id="XP_067174145.1">
    <property type="nucleotide sequence ID" value="XM_067318040.1"/>
</dbReference>
<dbReference type="AlphaFoldDB" id="A0A836GHX7"/>
<gene>
    <name evidence="3" type="ORF">LSCM1_00388</name>
</gene>
<feature type="region of interest" description="Disordered" evidence="1">
    <location>
        <begin position="166"/>
        <end position="186"/>
    </location>
</feature>
<dbReference type="Proteomes" id="UP000673552">
    <property type="component" value="Chromosome 36"/>
</dbReference>
<proteinExistence type="predicted"/>
<feature type="transmembrane region" description="Helical" evidence="2">
    <location>
        <begin position="72"/>
        <end position="93"/>
    </location>
</feature>
<organism evidence="3 4">
    <name type="scientific">Leishmania martiniquensis</name>
    <dbReference type="NCBI Taxonomy" id="1580590"/>
    <lineage>
        <taxon>Eukaryota</taxon>
        <taxon>Discoba</taxon>
        <taxon>Euglenozoa</taxon>
        <taxon>Kinetoplastea</taxon>
        <taxon>Metakinetoplastina</taxon>
        <taxon>Trypanosomatida</taxon>
        <taxon>Trypanosomatidae</taxon>
        <taxon>Leishmaniinae</taxon>
        <taxon>Leishmania</taxon>
    </lineage>
</organism>
<accession>A0A836GHX7</accession>
<dbReference type="OrthoDB" id="265403at2759"/>
<protein>
    <submittedName>
        <fullName evidence="3">Uncharacterized protein</fullName>
    </submittedName>
</protein>
<evidence type="ECO:0000256" key="1">
    <source>
        <dbReference type="SAM" id="MobiDB-lite"/>
    </source>
</evidence>
<dbReference type="GeneID" id="92510552"/>
<reference evidence="3 4" key="1">
    <citation type="submission" date="2021-03" db="EMBL/GenBank/DDBJ databases">
        <title>Leishmania (Mundinia) martiniquensis Genome sequencing and assembly.</title>
        <authorList>
            <person name="Almutairi H."/>
            <person name="Gatherer D."/>
        </authorList>
    </citation>
    <scope>NUCLEOTIDE SEQUENCE [LARGE SCALE GENOMIC DNA]</scope>
    <source>
        <strain evidence="3">LSCM1</strain>
    </source>
</reference>
<sequence length="277" mass="30468">MTNSPGTEVDCNHGTWNEATLTCDCDDGWCTDWINQDVLGGNFLYCNSQASTPSPGNSSAATTSPLAGKSTLIIVTFALALAASCGVVVFCCYRKNQRLKNEAEQKKIQAAATQREAWLKERSQLQQILTQEGAVLRQQAWAAQETQLRNQAVMDQLVSMSAIEATPNSQLSRSRNHPQYSHEMRPLQPSGTLCACDAHYEGESSLTDTFDRWGAQEPFAQSHSYYPQGATLSATGSYTDHPDVLPPHYTKTAKETPQRVLYSSPQCAHPTNCRLPF</sequence>
<feature type="compositionally biased region" description="Polar residues" evidence="1">
    <location>
        <begin position="166"/>
        <end position="179"/>
    </location>
</feature>
<keyword evidence="2" id="KW-0812">Transmembrane</keyword>
<keyword evidence="4" id="KW-1185">Reference proteome</keyword>
<evidence type="ECO:0000313" key="3">
    <source>
        <dbReference type="EMBL" id="KAG5464208.1"/>
    </source>
</evidence>
<keyword evidence="2" id="KW-1133">Transmembrane helix</keyword>
<dbReference type="EMBL" id="JAFEUZ010000036">
    <property type="protein sequence ID" value="KAG5464208.1"/>
    <property type="molecule type" value="Genomic_DNA"/>
</dbReference>